<reference evidence="3" key="1">
    <citation type="submission" date="2016-10" db="EMBL/GenBank/DDBJ databases">
        <authorList>
            <person name="Varghese N."/>
            <person name="Submissions S."/>
        </authorList>
    </citation>
    <scope>NUCLEOTIDE SEQUENCE [LARGE SCALE GENOMIC DNA]</scope>
    <source>
        <strain evidence="3">92MFCol6.1</strain>
    </source>
</reference>
<dbReference type="EMBL" id="FWEU01000005">
    <property type="protein sequence ID" value="SLM25990.1"/>
    <property type="molecule type" value="Genomic_DNA"/>
</dbReference>
<evidence type="ECO:0000313" key="2">
    <source>
        <dbReference type="EMBL" id="SLM25990.1"/>
    </source>
</evidence>
<dbReference type="GeneID" id="64102917"/>
<name>A0A1W1H320_9GAMM</name>
<sequence length="156" mass="16679">MFSFARRCLALTCLAAPAFAAAPPSAEVARTQLVEAITCQRHLTPGQFDAMAKVLMPAGAKTRDEYDDGYTLASPLMVLGLPVTHVTSYDGSSGEDGVDSYTAYFGSAEISKVAALAKMPPPVAGGYRREVGRHDLSVDRVDGQTVLYCSYDLRSH</sequence>
<feature type="signal peptide" evidence="1">
    <location>
        <begin position="1"/>
        <end position="20"/>
    </location>
</feature>
<organism evidence="2 3">
    <name type="scientific">Stenotrophomonas indicatrix</name>
    <dbReference type="NCBI Taxonomy" id="2045451"/>
    <lineage>
        <taxon>Bacteria</taxon>
        <taxon>Pseudomonadati</taxon>
        <taxon>Pseudomonadota</taxon>
        <taxon>Gammaproteobacteria</taxon>
        <taxon>Lysobacterales</taxon>
        <taxon>Lysobacteraceae</taxon>
        <taxon>Stenotrophomonas</taxon>
    </lineage>
</organism>
<accession>A0A1W1H320</accession>
<evidence type="ECO:0000256" key="1">
    <source>
        <dbReference type="SAM" id="SignalP"/>
    </source>
</evidence>
<protein>
    <submittedName>
        <fullName evidence="2">Uncharacterized protein</fullName>
    </submittedName>
</protein>
<gene>
    <name evidence="2" type="ORF">SAMN04488690_3746</name>
</gene>
<proteinExistence type="predicted"/>
<feature type="chain" id="PRO_5011963818" evidence="1">
    <location>
        <begin position="21"/>
        <end position="156"/>
    </location>
</feature>
<dbReference type="Proteomes" id="UP000191133">
    <property type="component" value="Unassembled WGS sequence"/>
</dbReference>
<keyword evidence="1" id="KW-0732">Signal</keyword>
<evidence type="ECO:0000313" key="3">
    <source>
        <dbReference type="Proteomes" id="UP000191133"/>
    </source>
</evidence>
<dbReference type="AlphaFoldDB" id="A0A1W1H320"/>
<dbReference type="RefSeq" id="WP_080150415.1">
    <property type="nucleotide sequence ID" value="NZ_CP037883.1"/>
</dbReference>